<dbReference type="EMBL" id="JAURTK010000001">
    <property type="protein sequence ID" value="MDP9644799.1"/>
    <property type="molecule type" value="Genomic_DNA"/>
</dbReference>
<protein>
    <submittedName>
        <fullName evidence="2">Uncharacterized protein</fullName>
    </submittedName>
</protein>
<dbReference type="Proteomes" id="UP001229486">
    <property type="component" value="Unassembled WGS sequence"/>
</dbReference>
<evidence type="ECO:0000313" key="4">
    <source>
        <dbReference type="Proteomes" id="UP001185254"/>
    </source>
</evidence>
<feature type="region of interest" description="Disordered" evidence="1">
    <location>
        <begin position="1"/>
        <end position="34"/>
    </location>
</feature>
<gene>
    <name evidence="3" type="ORF">J2776_001107</name>
    <name evidence="2" type="ORF">J2793_000221</name>
</gene>
<proteinExistence type="predicted"/>
<keyword evidence="4" id="KW-1185">Reference proteome</keyword>
<sequence>MYANVTGEQKPAARERREELPSVSYDEPANAVLA</sequence>
<evidence type="ECO:0000313" key="5">
    <source>
        <dbReference type="Proteomes" id="UP001229486"/>
    </source>
</evidence>
<evidence type="ECO:0000256" key="1">
    <source>
        <dbReference type="SAM" id="MobiDB-lite"/>
    </source>
</evidence>
<evidence type="ECO:0000313" key="3">
    <source>
        <dbReference type="EMBL" id="MDR6374431.1"/>
    </source>
</evidence>
<evidence type="ECO:0000313" key="2">
    <source>
        <dbReference type="EMBL" id="MDP9644799.1"/>
    </source>
</evidence>
<organism evidence="2 5">
    <name type="scientific">Paraburkholderia caledonica</name>
    <dbReference type="NCBI Taxonomy" id="134536"/>
    <lineage>
        <taxon>Bacteria</taxon>
        <taxon>Pseudomonadati</taxon>
        <taxon>Pseudomonadota</taxon>
        <taxon>Betaproteobacteria</taxon>
        <taxon>Burkholderiales</taxon>
        <taxon>Burkholderiaceae</taxon>
        <taxon>Paraburkholderia</taxon>
    </lineage>
</organism>
<name>A0AB73I527_9BURK</name>
<comment type="caution">
    <text evidence="2">The sequence shown here is derived from an EMBL/GenBank/DDBJ whole genome shotgun (WGS) entry which is preliminary data.</text>
</comment>
<dbReference type="EMBL" id="JAVDQN010000001">
    <property type="protein sequence ID" value="MDR6374431.1"/>
    <property type="molecule type" value="Genomic_DNA"/>
</dbReference>
<feature type="compositionally biased region" description="Basic and acidic residues" evidence="1">
    <location>
        <begin position="11"/>
        <end position="20"/>
    </location>
</feature>
<accession>A0AB73I527</accession>
<reference evidence="2 4" key="1">
    <citation type="submission" date="2023-07" db="EMBL/GenBank/DDBJ databases">
        <title>Sorghum-associated microbial communities from plants grown in Nebraska, USA.</title>
        <authorList>
            <person name="Schachtman D."/>
        </authorList>
    </citation>
    <scope>NUCLEOTIDE SEQUENCE</scope>
    <source>
        <strain evidence="3 4">DS1039</strain>
        <strain evidence="2">DS1061</strain>
    </source>
</reference>
<dbReference type="AlphaFoldDB" id="A0AB73I527"/>
<dbReference type="Proteomes" id="UP001185254">
    <property type="component" value="Unassembled WGS sequence"/>
</dbReference>